<dbReference type="InterPro" id="IPR025974">
    <property type="entry name" value="Mif2/CENP-C_cupin"/>
</dbReference>
<gene>
    <name evidence="8" type="ORF">GNLVRS02_ARAD1C34958g</name>
</gene>
<feature type="compositionally biased region" description="Low complexity" evidence="5">
    <location>
        <begin position="96"/>
        <end position="106"/>
    </location>
</feature>
<dbReference type="GO" id="GO:0019237">
    <property type="term" value="F:centromeric DNA binding"/>
    <property type="evidence" value="ECO:0007669"/>
    <property type="project" value="InterPro"/>
</dbReference>
<protein>
    <submittedName>
        <fullName evidence="8">ARAD1C34958p</fullName>
    </submittedName>
</protein>
<feature type="compositionally biased region" description="Acidic residues" evidence="5">
    <location>
        <begin position="38"/>
        <end position="49"/>
    </location>
</feature>
<sequence>MSRRRSDYFDYKELGIKGRHTGLQISDNLKRDEYGMEDLDDYFSDEEELIPTNSPQKQSDSRPRTIATEIRTSAGVNKHGISTDDGKTARFPPQPSSGLLSQSRSSIHMPRNRILTIESDDDNEPNDTIPDERDPSADDDDNNNIRVNGHIDSEESVDETVNERYDEPSEPDEPDEPDGPIDEPVDEPMDEPLYEEEVEVDEPADEPLDTGEQRPLDASDDSISDPEFDGSEFGNPKTRPTFKGSTLSTKSVSSGMAYEPSASHSTNGGSSISTSKNITGSTTTKRKVGRPPKQTAKKRELTTEIPIPPTPEGPRRSKRTRIQPLQFWKNERVVYQLDHGRPSMKEIIRAQQTPEKKRARTHKPTAKKPKSSYSDKMRAQMDATDMPEKVEVEVHGYPDETTMEKRVVAWAPGKGVMRRAKNANYSLATLFERDAHFAAGGIMSIDPNSEKPMKPSKFNSYFFYLISGQVMVHLSQSKFKVTQGGAFEIPRGNFFGITNLSDTEPCELFFTQCTDSALNATTLKN</sequence>
<dbReference type="GO" id="GO:0051455">
    <property type="term" value="P:spindle attachment to meiosis I kinetochore"/>
    <property type="evidence" value="ECO:0007669"/>
    <property type="project" value="TreeGrafter"/>
</dbReference>
<proteinExistence type="inferred from homology"/>
<dbReference type="InterPro" id="IPR028386">
    <property type="entry name" value="CENP-C/Mif2/cnp3"/>
</dbReference>
<comment type="subcellular location">
    <subcellularLocation>
        <location evidence="1">Nucleus</location>
    </subcellularLocation>
</comment>
<dbReference type="Gene3D" id="2.60.120.10">
    <property type="entry name" value="Jelly Rolls"/>
    <property type="match status" value="1"/>
</dbReference>
<dbReference type="AlphaFoldDB" id="A0A060T937"/>
<evidence type="ECO:0000313" key="8">
    <source>
        <dbReference type="EMBL" id="CDP35412.1"/>
    </source>
</evidence>
<dbReference type="GO" id="GO:0005634">
    <property type="term" value="C:nucleus"/>
    <property type="evidence" value="ECO:0007669"/>
    <property type="project" value="UniProtKB-SubCell"/>
</dbReference>
<name>A0A060T937_BLAAD</name>
<dbReference type="InterPro" id="IPR014710">
    <property type="entry name" value="RmlC-like_jellyroll"/>
</dbReference>
<dbReference type="GO" id="GO:0051315">
    <property type="term" value="P:attachment of mitotic spindle microtubules to kinetochore"/>
    <property type="evidence" value="ECO:0007669"/>
    <property type="project" value="TreeGrafter"/>
</dbReference>
<dbReference type="PANTHER" id="PTHR16684:SF11">
    <property type="entry name" value="CENTROMERE PROTEIN C"/>
    <property type="match status" value="1"/>
</dbReference>
<feature type="compositionally biased region" description="Polar residues" evidence="5">
    <location>
        <begin position="243"/>
        <end position="254"/>
    </location>
</feature>
<reference evidence="8" key="2">
    <citation type="submission" date="2014-06" db="EMBL/GenBank/DDBJ databases">
        <title>The complete genome of Blastobotrys (Arxula) adeninivorans LS3 - a yeast of biotechnological interest.</title>
        <authorList>
            <person name="Kunze G."/>
            <person name="Gaillardin C."/>
            <person name="Czernicka M."/>
            <person name="Durrens P."/>
            <person name="Martin T."/>
            <person name="Boer E."/>
            <person name="Gabaldon T."/>
            <person name="Cruz J."/>
            <person name="Talla E."/>
            <person name="Marck C."/>
            <person name="Goffeau A."/>
            <person name="Barbe V."/>
            <person name="Baret P."/>
            <person name="Baronian K."/>
            <person name="Beier S."/>
            <person name="Bleykasten C."/>
            <person name="Bode R."/>
            <person name="Casaregola S."/>
            <person name="Despons L."/>
            <person name="Fairhead C."/>
            <person name="Giersberg M."/>
            <person name="Gierski P."/>
            <person name="Hahnel U."/>
            <person name="Hartmann A."/>
            <person name="Jankowska D."/>
            <person name="Jubin C."/>
            <person name="Jung P."/>
            <person name="Lafontaine I."/>
            <person name="Leh-Louis V."/>
            <person name="Lemaire M."/>
            <person name="Marcet-Houben M."/>
            <person name="Mascher M."/>
            <person name="Morel G."/>
            <person name="Richard G.-F."/>
            <person name="Riechen J."/>
            <person name="Sacerdot C."/>
            <person name="Sarkar A."/>
            <person name="Savel G."/>
            <person name="Schacherer J."/>
            <person name="Sherman D."/>
            <person name="Straub M.-L."/>
            <person name="Stein N."/>
            <person name="Thierry A."/>
            <person name="Trautwein-Schult A."/>
            <person name="Westhof E."/>
            <person name="Worch S."/>
            <person name="Dujon B."/>
            <person name="Souciet J.-L."/>
            <person name="Wincker P."/>
            <person name="Scholz U."/>
            <person name="Neuveglise N."/>
        </authorList>
    </citation>
    <scope>NUCLEOTIDE SEQUENCE</scope>
    <source>
        <strain evidence="8">LS3</strain>
    </source>
</reference>
<dbReference type="GO" id="GO:0051382">
    <property type="term" value="P:kinetochore assembly"/>
    <property type="evidence" value="ECO:0007669"/>
    <property type="project" value="InterPro"/>
</dbReference>
<feature type="compositionally biased region" description="Basic residues" evidence="5">
    <location>
        <begin position="357"/>
        <end position="370"/>
    </location>
</feature>
<evidence type="ECO:0000259" key="7">
    <source>
        <dbReference type="Pfam" id="PF15624"/>
    </source>
</evidence>
<accession>A0A060T937</accession>
<dbReference type="Pfam" id="PF11699">
    <property type="entry name" value="CENP-C_C"/>
    <property type="match status" value="1"/>
</dbReference>
<dbReference type="InterPro" id="IPR011051">
    <property type="entry name" value="RmlC_Cupin_sf"/>
</dbReference>
<dbReference type="PANTHER" id="PTHR16684">
    <property type="entry name" value="CENTROMERE PROTEIN C"/>
    <property type="match status" value="1"/>
</dbReference>
<keyword evidence="3" id="KW-0238">DNA-binding</keyword>
<feature type="region of interest" description="Disordered" evidence="5">
    <location>
        <begin position="351"/>
        <end position="376"/>
    </location>
</feature>
<evidence type="ECO:0000256" key="5">
    <source>
        <dbReference type="SAM" id="MobiDB-lite"/>
    </source>
</evidence>
<evidence type="ECO:0000256" key="4">
    <source>
        <dbReference type="ARBA" id="ARBA00023242"/>
    </source>
</evidence>
<feature type="compositionally biased region" description="Polar residues" evidence="5">
    <location>
        <begin position="262"/>
        <end position="283"/>
    </location>
</feature>
<keyword evidence="4" id="KW-0539">Nucleus</keyword>
<feature type="region of interest" description="Disordered" evidence="5">
    <location>
        <begin position="38"/>
        <end position="318"/>
    </location>
</feature>
<feature type="compositionally biased region" description="Acidic residues" evidence="5">
    <location>
        <begin position="218"/>
        <end position="230"/>
    </location>
</feature>
<dbReference type="GO" id="GO:0000776">
    <property type="term" value="C:kinetochore"/>
    <property type="evidence" value="ECO:0007669"/>
    <property type="project" value="InterPro"/>
</dbReference>
<organism evidence="8">
    <name type="scientific">Blastobotrys adeninivorans</name>
    <name type="common">Yeast</name>
    <name type="synonym">Arxula adeninivorans</name>
    <dbReference type="NCBI Taxonomy" id="409370"/>
    <lineage>
        <taxon>Eukaryota</taxon>
        <taxon>Fungi</taxon>
        <taxon>Dikarya</taxon>
        <taxon>Ascomycota</taxon>
        <taxon>Saccharomycotina</taxon>
        <taxon>Dipodascomycetes</taxon>
        <taxon>Dipodascales</taxon>
        <taxon>Trichomonascaceae</taxon>
        <taxon>Blastobotrys</taxon>
    </lineage>
</organism>
<dbReference type="InterPro" id="IPR028929">
    <property type="entry name" value="Mif2_N"/>
</dbReference>
<reference evidence="8" key="1">
    <citation type="submission" date="2014-02" db="EMBL/GenBank/DDBJ databases">
        <authorList>
            <person name="Genoscope - CEA"/>
        </authorList>
    </citation>
    <scope>NUCLEOTIDE SEQUENCE</scope>
    <source>
        <strain evidence="8">LS3</strain>
    </source>
</reference>
<dbReference type="SUPFAM" id="SSF51182">
    <property type="entry name" value="RmlC-like cupins"/>
    <property type="match status" value="1"/>
</dbReference>
<comment type="similarity">
    <text evidence="2">Belongs to the CENP-C/MIF2 family.</text>
</comment>
<evidence type="ECO:0000256" key="3">
    <source>
        <dbReference type="ARBA" id="ARBA00023125"/>
    </source>
</evidence>
<dbReference type="Pfam" id="PF15624">
    <property type="entry name" value="Mif2_N"/>
    <property type="match status" value="1"/>
</dbReference>
<evidence type="ECO:0000259" key="6">
    <source>
        <dbReference type="Pfam" id="PF11699"/>
    </source>
</evidence>
<feature type="domain" description="Mif2/CENP-C cupin" evidence="6">
    <location>
        <begin position="427"/>
        <end position="512"/>
    </location>
</feature>
<feature type="domain" description="Mif2 N-terminal" evidence="7">
    <location>
        <begin position="11"/>
        <end position="132"/>
    </location>
</feature>
<feature type="compositionally biased region" description="Acidic residues" evidence="5">
    <location>
        <begin position="168"/>
        <end position="209"/>
    </location>
</feature>
<evidence type="ECO:0000256" key="1">
    <source>
        <dbReference type="ARBA" id="ARBA00004123"/>
    </source>
</evidence>
<dbReference type="EMBL" id="HG937693">
    <property type="protein sequence ID" value="CDP35412.1"/>
    <property type="molecule type" value="Genomic_DNA"/>
</dbReference>
<evidence type="ECO:0000256" key="2">
    <source>
        <dbReference type="ARBA" id="ARBA00010291"/>
    </source>
</evidence>